<proteinExistence type="inferred from homology"/>
<evidence type="ECO:0000256" key="1">
    <source>
        <dbReference type="ARBA" id="ARBA00044755"/>
    </source>
</evidence>
<dbReference type="Pfam" id="PF04519">
    <property type="entry name" value="Bactofilin"/>
    <property type="match status" value="1"/>
</dbReference>
<reference evidence="2 3" key="1">
    <citation type="submission" date="2020-10" db="EMBL/GenBank/DDBJ databases">
        <title>complete genome sequencing of Lysobacter sp. H21R20.</title>
        <authorList>
            <person name="Bae J.-W."/>
            <person name="Lee S.-Y."/>
        </authorList>
    </citation>
    <scope>NUCLEOTIDE SEQUENCE [LARGE SCALE GENOMIC DNA]</scope>
    <source>
        <strain evidence="2 3">H21R20</strain>
    </source>
</reference>
<dbReference type="Proteomes" id="UP000594059">
    <property type="component" value="Chromosome"/>
</dbReference>
<keyword evidence="3" id="KW-1185">Reference proteome</keyword>
<evidence type="ECO:0000313" key="2">
    <source>
        <dbReference type="EMBL" id="QOW19828.1"/>
    </source>
</evidence>
<dbReference type="InterPro" id="IPR007607">
    <property type="entry name" value="BacA/B"/>
</dbReference>
<name>A0A7S6UGF1_9GAMM</name>
<dbReference type="EMBL" id="CP063656">
    <property type="protein sequence ID" value="QOW19828.1"/>
    <property type="molecule type" value="Genomic_DNA"/>
</dbReference>
<organism evidence="2 3">
    <name type="scientific">Novilysobacter ciconiae</name>
    <dbReference type="NCBI Taxonomy" id="2781022"/>
    <lineage>
        <taxon>Bacteria</taxon>
        <taxon>Pseudomonadati</taxon>
        <taxon>Pseudomonadota</taxon>
        <taxon>Gammaproteobacteria</taxon>
        <taxon>Lysobacterales</taxon>
        <taxon>Lysobacteraceae</taxon>
        <taxon>Novilysobacter</taxon>
    </lineage>
</organism>
<accession>A0A7S6UGF1</accession>
<sequence length="144" mass="15082">MLKKKASVPASQIDTLIGAQVVIRGDFHFSGGLYVEGRVIGKLIADDGEKAVLTLADNGVVEGEVRAPVMVINGTVNGNVYATERIELGSKARVDGNVHYKVVQMAAGSVLTGRLLHVDSEHASAGVEEMAEAEGMPRLATVNG</sequence>
<dbReference type="AlphaFoldDB" id="A0A7S6UGF1"/>
<protein>
    <submittedName>
        <fullName evidence="2">Polymer-forming cytoskeletal protein</fullName>
    </submittedName>
</protein>
<dbReference type="PANTHER" id="PTHR35024">
    <property type="entry name" value="HYPOTHETICAL CYTOSOLIC PROTEIN"/>
    <property type="match status" value="1"/>
</dbReference>
<dbReference type="RefSeq" id="WP_193985713.1">
    <property type="nucleotide sequence ID" value="NZ_CP063656.1"/>
</dbReference>
<comment type="similarity">
    <text evidence="1">Belongs to the bactofilin family.</text>
</comment>
<gene>
    <name evidence="2" type="ORF">INQ41_01780</name>
</gene>
<dbReference type="PANTHER" id="PTHR35024:SF4">
    <property type="entry name" value="POLYMER-FORMING CYTOSKELETAL PROTEIN"/>
    <property type="match status" value="1"/>
</dbReference>
<dbReference type="KEGG" id="lcic:INQ41_01780"/>
<evidence type="ECO:0000313" key="3">
    <source>
        <dbReference type="Proteomes" id="UP000594059"/>
    </source>
</evidence>